<sequence>LDARLATAAGLAGMAYLAGVTYDSGAQSHLLAFIDAPEAAQPALARAVATTLAFSGLEAGMLDVAFFAATDPVAASLARVGLRFDLPDPPQVQPERVVPGSDPDKPPILR</sequence>
<proteinExistence type="predicted"/>
<accession>A0A2M8ITB7</accession>
<gene>
    <name evidence="2" type="ORF">CVM52_25685</name>
</gene>
<evidence type="ECO:0000313" key="3">
    <source>
        <dbReference type="Proteomes" id="UP000231553"/>
    </source>
</evidence>
<keyword evidence="3" id="KW-1185">Reference proteome</keyword>
<dbReference type="Proteomes" id="UP000231553">
    <property type="component" value="Unassembled WGS sequence"/>
</dbReference>
<feature type="non-terminal residue" evidence="2">
    <location>
        <position position="1"/>
    </location>
</feature>
<reference evidence="2 3" key="1">
    <citation type="journal article" date="2018" name="Int. J. Syst. Evol. Microbiol.">
        <title>Pseudooceanicola lipolyticus sp. nov., a marine alphaproteobacterium, reclassification of Oceanicola flagellatus as Pseudooceanicola flagellatus comb. nov. and emended description of the genus Pseudooceanicola.</title>
        <authorList>
            <person name="Huang M.-M."/>
            <person name="Guo L.-L."/>
            <person name="Wu Y.-H."/>
            <person name="Lai Q.-L."/>
            <person name="Shao Z.-Z."/>
            <person name="Wang C.-S."/>
            <person name="Wu M."/>
            <person name="Xu X.-W."/>
        </authorList>
    </citation>
    <scope>NUCLEOTIDE SEQUENCE [LARGE SCALE GENOMIC DNA]</scope>
    <source>
        <strain evidence="2 3">157</strain>
    </source>
</reference>
<feature type="region of interest" description="Disordered" evidence="1">
    <location>
        <begin position="86"/>
        <end position="110"/>
    </location>
</feature>
<name>A0A2M8ITB7_9RHOB</name>
<protein>
    <submittedName>
        <fullName evidence="2">Uncharacterized protein</fullName>
    </submittedName>
</protein>
<organism evidence="2 3">
    <name type="scientific">Pseudooceanicola lipolyticus</name>
    <dbReference type="NCBI Taxonomy" id="2029104"/>
    <lineage>
        <taxon>Bacteria</taxon>
        <taxon>Pseudomonadati</taxon>
        <taxon>Pseudomonadota</taxon>
        <taxon>Alphaproteobacteria</taxon>
        <taxon>Rhodobacterales</taxon>
        <taxon>Paracoccaceae</taxon>
        <taxon>Pseudooceanicola</taxon>
    </lineage>
</organism>
<comment type="caution">
    <text evidence="2">The sequence shown here is derived from an EMBL/GenBank/DDBJ whole genome shotgun (WGS) entry which is preliminary data.</text>
</comment>
<dbReference type="EMBL" id="PGTB01000338">
    <property type="protein sequence ID" value="PJE33765.1"/>
    <property type="molecule type" value="Genomic_DNA"/>
</dbReference>
<evidence type="ECO:0000256" key="1">
    <source>
        <dbReference type="SAM" id="MobiDB-lite"/>
    </source>
</evidence>
<dbReference type="AlphaFoldDB" id="A0A2M8ITB7"/>
<evidence type="ECO:0000313" key="2">
    <source>
        <dbReference type="EMBL" id="PJE33765.1"/>
    </source>
</evidence>